<protein>
    <recommendedName>
        <fullName evidence="4">Integrase, catalytic region, zinc finger, CCHC-type, peptidase aspartic, catalytic</fullName>
    </recommendedName>
</protein>
<evidence type="ECO:0008006" key="4">
    <source>
        <dbReference type="Google" id="ProtNLM"/>
    </source>
</evidence>
<name>A0ABQ5IV15_9ASTR</name>
<organism evidence="2 3">
    <name type="scientific">Tanacetum coccineum</name>
    <dbReference type="NCBI Taxonomy" id="301880"/>
    <lineage>
        <taxon>Eukaryota</taxon>
        <taxon>Viridiplantae</taxon>
        <taxon>Streptophyta</taxon>
        <taxon>Embryophyta</taxon>
        <taxon>Tracheophyta</taxon>
        <taxon>Spermatophyta</taxon>
        <taxon>Magnoliopsida</taxon>
        <taxon>eudicotyledons</taxon>
        <taxon>Gunneridae</taxon>
        <taxon>Pentapetalae</taxon>
        <taxon>asterids</taxon>
        <taxon>campanulids</taxon>
        <taxon>Asterales</taxon>
        <taxon>Asteraceae</taxon>
        <taxon>Asteroideae</taxon>
        <taxon>Anthemideae</taxon>
        <taxon>Anthemidinae</taxon>
        <taxon>Tanacetum</taxon>
    </lineage>
</organism>
<sequence length="195" mass="21923">MFDKLLTPPPIVDLPAPEVIAPLPEVVAPELAVSTGSPSLTTVDQDAPCYSNSQTTPENQSPVISHDVKEENHDLSVTHMYDDPLFGIQIPKNVSEASSSSDVIHTIVQPDHQISKHTIKWSKDHPLENIISKLERPVSTRLQLHEQALFCYYDAFLTSIEPKTYKDALTQSCWIEAMQEELNEFKHLSVWELIP</sequence>
<gene>
    <name evidence="2" type="ORF">Tco_1113386</name>
</gene>
<evidence type="ECO:0000313" key="2">
    <source>
        <dbReference type="EMBL" id="GJU03048.1"/>
    </source>
</evidence>
<proteinExistence type="predicted"/>
<accession>A0ABQ5IV15</accession>
<reference evidence="2" key="1">
    <citation type="journal article" date="2022" name="Int. J. Mol. Sci.">
        <title>Draft Genome of Tanacetum Coccineum: Genomic Comparison of Closely Related Tanacetum-Family Plants.</title>
        <authorList>
            <person name="Yamashiro T."/>
            <person name="Shiraishi A."/>
            <person name="Nakayama K."/>
            <person name="Satake H."/>
        </authorList>
    </citation>
    <scope>NUCLEOTIDE SEQUENCE</scope>
</reference>
<keyword evidence="3" id="KW-1185">Reference proteome</keyword>
<evidence type="ECO:0000313" key="3">
    <source>
        <dbReference type="Proteomes" id="UP001151760"/>
    </source>
</evidence>
<comment type="caution">
    <text evidence="2">The sequence shown here is derived from an EMBL/GenBank/DDBJ whole genome shotgun (WGS) entry which is preliminary data.</text>
</comment>
<reference evidence="2" key="2">
    <citation type="submission" date="2022-01" db="EMBL/GenBank/DDBJ databases">
        <authorList>
            <person name="Yamashiro T."/>
            <person name="Shiraishi A."/>
            <person name="Satake H."/>
            <person name="Nakayama K."/>
        </authorList>
    </citation>
    <scope>NUCLEOTIDE SEQUENCE</scope>
</reference>
<evidence type="ECO:0000256" key="1">
    <source>
        <dbReference type="SAM" id="MobiDB-lite"/>
    </source>
</evidence>
<dbReference type="Proteomes" id="UP001151760">
    <property type="component" value="Unassembled WGS sequence"/>
</dbReference>
<dbReference type="EMBL" id="BQNB010021116">
    <property type="protein sequence ID" value="GJU03048.1"/>
    <property type="molecule type" value="Genomic_DNA"/>
</dbReference>
<feature type="region of interest" description="Disordered" evidence="1">
    <location>
        <begin position="36"/>
        <end position="63"/>
    </location>
</feature>